<evidence type="ECO:0000313" key="1">
    <source>
        <dbReference type="EMBL" id="KAJ4437002.1"/>
    </source>
</evidence>
<proteinExistence type="predicted"/>
<protein>
    <submittedName>
        <fullName evidence="1">Uncharacterized protein</fullName>
    </submittedName>
</protein>
<gene>
    <name evidence="1" type="ORF">ANN_17134</name>
</gene>
<organism evidence="1 2">
    <name type="scientific">Periplaneta americana</name>
    <name type="common">American cockroach</name>
    <name type="synonym">Blatta americana</name>
    <dbReference type="NCBI Taxonomy" id="6978"/>
    <lineage>
        <taxon>Eukaryota</taxon>
        <taxon>Metazoa</taxon>
        <taxon>Ecdysozoa</taxon>
        <taxon>Arthropoda</taxon>
        <taxon>Hexapoda</taxon>
        <taxon>Insecta</taxon>
        <taxon>Pterygota</taxon>
        <taxon>Neoptera</taxon>
        <taxon>Polyneoptera</taxon>
        <taxon>Dictyoptera</taxon>
        <taxon>Blattodea</taxon>
        <taxon>Blattoidea</taxon>
        <taxon>Blattidae</taxon>
        <taxon>Blattinae</taxon>
        <taxon>Periplaneta</taxon>
    </lineage>
</organism>
<keyword evidence="2" id="KW-1185">Reference proteome</keyword>
<comment type="caution">
    <text evidence="1">The sequence shown here is derived from an EMBL/GenBank/DDBJ whole genome shotgun (WGS) entry which is preliminary data.</text>
</comment>
<sequence length="253" mass="30009">MELVPTQYRDEFGELREFVKVRRWDESMYNSKVYNKNVSSRYPKNHSIKFVNNEQDANYDFGNFLHKNPTLLVQKKSTVATRPPDDKQSLALLNRKTRLPADMKLRSGAGLTTAWADYLVGFYPRRSPTVRHVLDWTFAVLKRLVFSLRRVRLSRSHERAIVRVSKSSHSYGYRRYRTYRYVLFRMNAVLARQLIWLIVEGHFLKTYRKSKHIFGISKVTWVVRTSYEGKAVYKRIQVDLSESPSFTTIQKNR</sequence>
<dbReference type="Proteomes" id="UP001148838">
    <property type="component" value="Unassembled WGS sequence"/>
</dbReference>
<evidence type="ECO:0000313" key="2">
    <source>
        <dbReference type="Proteomes" id="UP001148838"/>
    </source>
</evidence>
<accession>A0ABQ8STI1</accession>
<reference evidence="1 2" key="1">
    <citation type="journal article" date="2022" name="Allergy">
        <title>Genome assembly and annotation of Periplaneta americana reveal a comprehensive cockroach allergen profile.</title>
        <authorList>
            <person name="Wang L."/>
            <person name="Xiong Q."/>
            <person name="Saelim N."/>
            <person name="Wang L."/>
            <person name="Nong W."/>
            <person name="Wan A.T."/>
            <person name="Shi M."/>
            <person name="Liu X."/>
            <person name="Cao Q."/>
            <person name="Hui J.H.L."/>
            <person name="Sookrung N."/>
            <person name="Leung T.F."/>
            <person name="Tungtrongchitr A."/>
            <person name="Tsui S.K.W."/>
        </authorList>
    </citation>
    <scope>NUCLEOTIDE SEQUENCE [LARGE SCALE GENOMIC DNA]</scope>
    <source>
        <strain evidence="1">PWHHKU_190912</strain>
    </source>
</reference>
<dbReference type="EMBL" id="JAJSOF020000021">
    <property type="protein sequence ID" value="KAJ4437002.1"/>
    <property type="molecule type" value="Genomic_DNA"/>
</dbReference>
<name>A0ABQ8STI1_PERAM</name>